<evidence type="ECO:0000259" key="4">
    <source>
        <dbReference type="Pfam" id="PF01345"/>
    </source>
</evidence>
<protein>
    <recommendedName>
        <fullName evidence="8">DUF11 domain-containing protein</fullName>
    </recommendedName>
</protein>
<dbReference type="Pfam" id="PF17210">
    <property type="entry name" value="SdrD_B"/>
    <property type="match status" value="1"/>
</dbReference>
<dbReference type="Proteomes" id="UP000181790">
    <property type="component" value="Unassembled WGS sequence"/>
</dbReference>
<proteinExistence type="predicted"/>
<accession>A0A1S2VPE0</accession>
<dbReference type="GO" id="GO:0005576">
    <property type="term" value="C:extracellular region"/>
    <property type="evidence" value="ECO:0007669"/>
    <property type="project" value="UniProtKB-SubCell"/>
</dbReference>
<comment type="subcellular location">
    <subcellularLocation>
        <location evidence="1">Secreted</location>
    </subcellularLocation>
</comment>
<dbReference type="Pfam" id="PF01345">
    <property type="entry name" value="DUF11"/>
    <property type="match status" value="1"/>
</dbReference>
<dbReference type="RefSeq" id="WP_071501115.1">
    <property type="nucleotide sequence ID" value="NZ_MORL01000001.1"/>
</dbReference>
<organism evidence="6 7">
    <name type="scientific">Arsenicibacter rosenii</name>
    <dbReference type="NCBI Taxonomy" id="1750698"/>
    <lineage>
        <taxon>Bacteria</taxon>
        <taxon>Pseudomonadati</taxon>
        <taxon>Bacteroidota</taxon>
        <taxon>Cytophagia</taxon>
        <taxon>Cytophagales</taxon>
        <taxon>Spirosomataceae</taxon>
        <taxon>Arsenicibacter</taxon>
    </lineage>
</organism>
<evidence type="ECO:0000256" key="2">
    <source>
        <dbReference type="ARBA" id="ARBA00022525"/>
    </source>
</evidence>
<dbReference type="InterPro" id="IPR001434">
    <property type="entry name" value="OmcB-like_DUF11"/>
</dbReference>
<feature type="domain" description="SD-repeat containing protein B" evidence="5">
    <location>
        <begin position="670"/>
        <end position="805"/>
    </location>
</feature>
<comment type="caution">
    <text evidence="6">The sequence shown here is derived from an EMBL/GenBank/DDBJ whole genome shotgun (WGS) entry which is preliminary data.</text>
</comment>
<dbReference type="SUPFAM" id="SSF101908">
    <property type="entry name" value="Putative isomerase YbhE"/>
    <property type="match status" value="1"/>
</dbReference>
<dbReference type="InterPro" id="IPR013783">
    <property type="entry name" value="Ig-like_fold"/>
</dbReference>
<dbReference type="EMBL" id="MORL01000001">
    <property type="protein sequence ID" value="OIN60612.1"/>
    <property type="molecule type" value="Genomic_DNA"/>
</dbReference>
<dbReference type="NCBIfam" id="TIGR01451">
    <property type="entry name" value="B_ant_repeat"/>
    <property type="match status" value="1"/>
</dbReference>
<evidence type="ECO:0000256" key="3">
    <source>
        <dbReference type="ARBA" id="ARBA00022729"/>
    </source>
</evidence>
<sequence>MLIQNKGSRGIYINKLLIPLVVLLVFGAEQAFSQVSGRVYREFNMNGKADAAVSNTFSDKAGNNATSIQTRYAEVGIPGVTITVYGDNEQILGTATTNATGSWTVTVPGSYTATNVIVECQPPASLAFLQTGPFGNDNSTTVARVAKTATNVNFTFGLGSEHAQDNPDLAMACFALPNPSVASGSPGTAEPMVIRFPYNSGGPLTNGTRASTTAGSTGLNYYSATEYPGSPSKQVLTTFGQTGTVYGVTYDKRRNRLFTSAFERAYTGIGAAGAGGEGRIYVTTLAASGSAVSTTTWLDLESALSANVAGIDPAITGGLNFVSSNVTVSYFEHNKIGHISLGDLEMSPDGKTVYVVNLYSKEIYGIPLNADGTPNTAGIKTFTPPSPCASGSFSTDPASPAGTRPYNALLGLGVHPETGRVYCTVTCTGPSSASMSGTVYSFDPGAATPAFTNELQIPLNFTFQTGDDGTEGSYANATNDAWTTMGNNTVVTNNYSDHTWMADIAFDIEPDGTTFMIVGGRNRFMDATSGSRITHGQGLWLAAQDGSSWVLENNGVAGDRTTANTLTLPWFSVRNGNGVFFNTNGSEGADGTGNIAAIPGFTEVALAGVDNIKSAGNSGITFMKRSDGTRTRDILLLGSLTNGGTAPRGEVYKANLWGEVEALLEPAPLEIGNYVFEDVNKNGIQDPSDLPLAGVTVSLIKDTNNDGLPNETAIASTTTNASGQYYFDRTDGLDFETQYIVVVNKTTDFSTGVLKNKQATTADVSSNSKDSRDSDGKVISGGTGVYAVVVTGIPGENNHKIDFGFITDIAAITVTSTNVCSGGTALLNATGCSGTVTWSDGTTGNTLTTPALTQLTTYTATCTTAGGSTTYAVGAVSVSPLPVITIQASATNVNVNTPVSLTASGCAGGTLQWSTGSSLSVISVTPTNPSNVYSATCITGQGCKGSVSVTITTGPPAVIGVNAATICYGTTATLSSTGCLGAIIWSTGATTSSITTPALTQTTSYTATCTTSTSSTSVVATVTVMPQPVLSLQASSTNVTVGTPVSLSAIGCVGTVAWSTGGSGSTISVTPTQPMQTYSATCTTGPGCTTTASIIVNSMTPDVVPDLLTVCSGSSATLTASGCNNGTVTWSNGTTGNSLITPNLTQTTSYTATCTTQAGSATLSVSTVAVLPPVSLTVSRTSLSGATSVTVSARGCSNGTLTWSTGSADNGKTSIIVPANVNSPYTVTCVSGPGCVATGRIFVGSGSGGTNEFTVNDALICSGQSATLITTACAGTVSWLGSGIAGQTTSSVIVNPAQTTAYTAICTNGSTALEAEALVTVTSAPGLTLAASSLTVLTGQSVTLTVAGCQSGTLNWSTGSVDDGKTSIVISPTATTAYSVTCIAGPQCVGTAPITITVGQQLVPQLNLKKLVSKSKGQIGDVVSYTVILYNTGSGQATNTVVRDSISTGAVIIPSSVSATVGTFGLGTPVSSWSVATLPANATATLTFSASLTTEGIAYNTAKIPGITETVCTSVPYKVCKGSTFSFELEAPAGFTSYQWLKNGIQVYSGPLNSFTATETGEYAVTVDNVPGLCPGGSCCPVIIEADSIPVYTAQAKAPTCIANQPNSDGTITLFGLGSNPASYSFAISQGTSFTATNPVVQAVPANGVIATNLAGDRPYVVRVYNAPGCFRDVRVDLVNNCQCPAEICVPVTIRKTKSRL</sequence>
<keyword evidence="7" id="KW-1185">Reference proteome</keyword>
<keyword evidence="2" id="KW-0964">Secreted</keyword>
<gene>
    <name evidence="6" type="ORF">BLX24_00365</name>
</gene>
<dbReference type="InterPro" id="IPR033764">
    <property type="entry name" value="Sdr_B"/>
</dbReference>
<evidence type="ECO:0000313" key="7">
    <source>
        <dbReference type="Proteomes" id="UP000181790"/>
    </source>
</evidence>
<keyword evidence="3" id="KW-0732">Signal</keyword>
<reference evidence="6 7" key="1">
    <citation type="submission" date="2016-10" db="EMBL/GenBank/DDBJ databases">
        <title>Arsenicibacter rosenii gen. nov., sp. nov., an efficient arsenic-methylating bacterium isolated from an arsenic-contaminated paddy soil.</title>
        <authorList>
            <person name="Huang K."/>
        </authorList>
    </citation>
    <scope>NUCLEOTIDE SEQUENCE [LARGE SCALE GENOMIC DNA]</scope>
    <source>
        <strain evidence="6 7">SM-1</strain>
    </source>
</reference>
<feature type="domain" description="DUF11" evidence="4">
    <location>
        <begin position="1406"/>
        <end position="1504"/>
    </location>
</feature>
<name>A0A1S2VPE0_9BACT</name>
<dbReference type="Gene3D" id="2.60.40.10">
    <property type="entry name" value="Immunoglobulins"/>
    <property type="match status" value="2"/>
</dbReference>
<dbReference type="SUPFAM" id="SSF117074">
    <property type="entry name" value="Hypothetical protein PA1324"/>
    <property type="match status" value="1"/>
</dbReference>
<evidence type="ECO:0000256" key="1">
    <source>
        <dbReference type="ARBA" id="ARBA00004613"/>
    </source>
</evidence>
<evidence type="ECO:0000313" key="6">
    <source>
        <dbReference type="EMBL" id="OIN60612.1"/>
    </source>
</evidence>
<evidence type="ECO:0008006" key="8">
    <source>
        <dbReference type="Google" id="ProtNLM"/>
    </source>
</evidence>
<dbReference type="InterPro" id="IPR047589">
    <property type="entry name" value="DUF11_rpt"/>
</dbReference>
<evidence type="ECO:0000259" key="5">
    <source>
        <dbReference type="Pfam" id="PF17210"/>
    </source>
</evidence>